<evidence type="ECO:0000313" key="2">
    <source>
        <dbReference type="Proteomes" id="UP000789366"/>
    </source>
</evidence>
<feature type="non-terminal residue" evidence="1">
    <location>
        <position position="1"/>
    </location>
</feature>
<dbReference type="Proteomes" id="UP000789366">
    <property type="component" value="Unassembled WGS sequence"/>
</dbReference>
<accession>A0ACA9PI19</accession>
<proteinExistence type="predicted"/>
<keyword evidence="2" id="KW-1185">Reference proteome</keyword>
<evidence type="ECO:0000313" key="1">
    <source>
        <dbReference type="EMBL" id="CAG8710670.1"/>
    </source>
</evidence>
<comment type="caution">
    <text evidence="1">The sequence shown here is derived from an EMBL/GenBank/DDBJ whole genome shotgun (WGS) entry which is preliminary data.</text>
</comment>
<name>A0ACA9PI19_9GLOM</name>
<gene>
    <name evidence="1" type="ORF">SPELUC_LOCUS11795</name>
</gene>
<organism evidence="1 2">
    <name type="scientific">Cetraspora pellucida</name>
    <dbReference type="NCBI Taxonomy" id="1433469"/>
    <lineage>
        <taxon>Eukaryota</taxon>
        <taxon>Fungi</taxon>
        <taxon>Fungi incertae sedis</taxon>
        <taxon>Mucoromycota</taxon>
        <taxon>Glomeromycotina</taxon>
        <taxon>Glomeromycetes</taxon>
        <taxon>Diversisporales</taxon>
        <taxon>Gigasporaceae</taxon>
        <taxon>Cetraspora</taxon>
    </lineage>
</organism>
<reference evidence="1" key="1">
    <citation type="submission" date="2021-06" db="EMBL/GenBank/DDBJ databases">
        <authorList>
            <person name="Kallberg Y."/>
            <person name="Tangrot J."/>
            <person name="Rosling A."/>
        </authorList>
    </citation>
    <scope>NUCLEOTIDE SEQUENCE</scope>
    <source>
        <strain evidence="1">28 12/20/2015</strain>
    </source>
</reference>
<dbReference type="EMBL" id="CAJVPW010025935">
    <property type="protein sequence ID" value="CAG8710670.1"/>
    <property type="molecule type" value="Genomic_DNA"/>
</dbReference>
<sequence length="107" mass="12907">QDNEFDLESAIVFNQLKHQFEVDVGDETLRQLDRKNPYIKNEKEFKDIYEEVHDMLSGYSAIVSCYDTETGEFEKYEESEECKYLVNKESLQQYREYNLKLSNEKRK</sequence>
<protein>
    <submittedName>
        <fullName evidence="1">2280_t:CDS:1</fullName>
    </submittedName>
</protein>